<dbReference type="PANTHER" id="PTHR21357:SF2">
    <property type="entry name" value="PROTEIN FAM172B-RELATED"/>
    <property type="match status" value="1"/>
</dbReference>
<evidence type="ECO:0000259" key="2">
    <source>
        <dbReference type="Pfam" id="PF22749"/>
    </source>
</evidence>
<proteinExistence type="predicted"/>
<dbReference type="OrthoDB" id="421951at2759"/>
<dbReference type="PANTHER" id="PTHR21357">
    <property type="entry name" value="FAM172 FAMILY PROTEIN HOMOLOG CG10038"/>
    <property type="match status" value="1"/>
</dbReference>
<accession>A0A6P7Y508</accession>
<dbReference type="GO" id="GO:0035197">
    <property type="term" value="F:siRNA binding"/>
    <property type="evidence" value="ECO:0007669"/>
    <property type="project" value="TreeGrafter"/>
</dbReference>
<dbReference type="RefSeq" id="XP_030060003.1">
    <property type="nucleotide sequence ID" value="XM_030204143.1"/>
</dbReference>
<dbReference type="Proteomes" id="UP000515156">
    <property type="component" value="Chromosome 5"/>
</dbReference>
<feature type="domain" description="Arb2" evidence="2">
    <location>
        <begin position="89"/>
        <end position="361"/>
    </location>
</feature>
<organism evidence="3 4">
    <name type="scientific">Microcaecilia unicolor</name>
    <dbReference type="NCBI Taxonomy" id="1415580"/>
    <lineage>
        <taxon>Eukaryota</taxon>
        <taxon>Metazoa</taxon>
        <taxon>Chordata</taxon>
        <taxon>Craniata</taxon>
        <taxon>Vertebrata</taxon>
        <taxon>Euteleostomi</taxon>
        <taxon>Amphibia</taxon>
        <taxon>Gymnophiona</taxon>
        <taxon>Siphonopidae</taxon>
        <taxon>Microcaecilia</taxon>
    </lineage>
</organism>
<dbReference type="GO" id="GO:0031048">
    <property type="term" value="P:regulatory ncRNA-mediated heterochromatin formation"/>
    <property type="evidence" value="ECO:0007669"/>
    <property type="project" value="TreeGrafter"/>
</dbReference>
<dbReference type="InParanoid" id="A0A6P7Y508"/>
<dbReference type="KEGG" id="muo:115470695"/>
<feature type="region of interest" description="Disordered" evidence="1">
    <location>
        <begin position="408"/>
        <end position="430"/>
    </location>
</feature>
<reference evidence="4" key="1">
    <citation type="submission" date="2025-08" db="UniProtKB">
        <authorList>
            <consortium name="RefSeq"/>
        </authorList>
    </citation>
    <scope>IDENTIFICATION</scope>
</reference>
<dbReference type="InterPro" id="IPR053858">
    <property type="entry name" value="Arb2_dom"/>
</dbReference>
<feature type="compositionally biased region" description="Low complexity" evidence="1">
    <location>
        <begin position="411"/>
        <end position="430"/>
    </location>
</feature>
<name>A0A6P7Y508_9AMPH</name>
<evidence type="ECO:0000313" key="4">
    <source>
        <dbReference type="RefSeq" id="XP_030060003.1"/>
    </source>
</evidence>
<evidence type="ECO:0000256" key="1">
    <source>
        <dbReference type="SAM" id="MobiDB-lite"/>
    </source>
</evidence>
<keyword evidence="3" id="KW-1185">Reference proteome</keyword>
<dbReference type="FunCoup" id="A0A6P7Y508">
    <property type="interactions" value="221"/>
</dbReference>
<dbReference type="GO" id="GO:0005634">
    <property type="term" value="C:nucleus"/>
    <property type="evidence" value="ECO:0007669"/>
    <property type="project" value="TreeGrafter"/>
</dbReference>
<dbReference type="Pfam" id="PF22749">
    <property type="entry name" value="Arb2"/>
    <property type="match status" value="1"/>
</dbReference>
<dbReference type="GeneID" id="115470695"/>
<gene>
    <name evidence="4" type="primary">LOC115470695</name>
</gene>
<sequence length="430" mass="49956">MKDQYQMERKVEDERDKMEWSWKRIWGRRLTHGKEMETSLIRKLKFQANKGTLPSNYQQRRKNTFTSSKCKQLPMEQLVSCGKSPGGAKCLEEFKYYFNKEGELRHMDTNEPFVFNYYKNEPERNHKRYQVLGHMITQYVYELLEKECELQKVHIPLDAQSNEPQSCFFMSKEALTNPLSLIILLQDYGVVRAGQWGQKTIIHHGLDQGTQIPFIKIAKKEYGGIIVLNPNDNFLEMKVEEPEMTLIKKESSLSTENDQDTAMCNKQLIPKRCCSTAEEHTIYVWDHFISKSLAKKVAFITHGYGGLTFVDLLMRRKEVMSKVFAVAFIDSKHNTQHQVGDNAEVQDWIRKHCKSWVLSSKALDRPTGSVLRLDCPRVSAGTENHELAPFCSLQPIFRFLSRSSEPKTNAVNSRTRMVTRSSVRNKNPIE</sequence>
<dbReference type="AlphaFoldDB" id="A0A6P7Y508"/>
<evidence type="ECO:0000313" key="3">
    <source>
        <dbReference type="Proteomes" id="UP000515156"/>
    </source>
</evidence>
<dbReference type="InterPro" id="IPR048263">
    <property type="entry name" value="Arb2"/>
</dbReference>
<protein>
    <recommendedName>
        <fullName evidence="2">Arb2 domain-containing protein</fullName>
    </recommendedName>
</protein>